<dbReference type="FunCoup" id="A0A482XT15">
    <property type="interactions" value="2349"/>
</dbReference>
<evidence type="ECO:0000256" key="7">
    <source>
        <dbReference type="PROSITE-ProRule" id="PRU00176"/>
    </source>
</evidence>
<feature type="compositionally biased region" description="Low complexity" evidence="8">
    <location>
        <begin position="844"/>
        <end position="855"/>
    </location>
</feature>
<evidence type="ECO:0000256" key="1">
    <source>
        <dbReference type="ARBA" id="ARBA00004123"/>
    </source>
</evidence>
<dbReference type="InterPro" id="IPR057951">
    <property type="entry name" value="CPSF6/7_RSLD_N"/>
</dbReference>
<dbReference type="OrthoDB" id="10065185at2759"/>
<sequence length="937" mass="98161">MKMADGVDLDLYADDLEQEFVQEEFGGDGVDLYDDVIASAPGSGVNNSSGGGPPGSGSGPTTNNTDNGNGPGPENMNNIPKSDGGRRHQLYIGNLTWWTTDQDIADAVLSVGVNDFCEVKFFENRANGQSKGFCVVTLGSADSVRICMERLVKKDLHGQNLVVTYPTKHALSHFEAQSKTRRTPPAPNQQDQRGMGMGGPPHANHHPGPQGPPPPGMMMQGGGGPGGPRGGDPMMMRRMPHPGGPHPGGPPQFRGGPPPQGVRPPPPGQGGPPPPRMPMGGQMPPGQMPPPPGHFQQHNNWNGPRQPGPPRPQGPPQGMMGGGGPGPQRPPGMPFQVPPPGQGGPPPPRGPPPPGQGPPPPDQRGPPGGPPRGGPDGWNRPPGPPQGFPPHQQGPPMQGPPPPGQGGPPPPRGPPPPGQMPGLPPPGHGGPPGQPPQPHVNPAFFQQGGGGGGPPQPGAGGQGGPPPPHQPPPGSHPPPGVVHGHGPPPPGSVPHGYHPPPPAPRIAPAHVQYGGGPPPEHRVVVGEVVPPISEPEFEEIMSRNRTVSSSAIARAVSDAAAGEYASAIETLVTAISLIKQSKVANDDRCKILISSLQDTLHGVEAKSYGSSRRVLLAVEYGVYRRARDVIRDVSEQPRFMCWPVLKGPRRMSRPSTSKAPTCQMQGAAPPRGRRRKKQRVGAGPSNFAMAAPRWQAPSRRGQSCQLWLWATSAKPCHVKLCCVLTESTRSRLTRPGCGAALCRLIVSALFRATLTYVRNHETELLWLSFSAFLTPFPTVCIPRDCLYPSDCGFRSPVPLRCLSSKSVIQDVPPPTWSHREAEAPAADTVNAAAVRWASRRRRAWPAPAGPGAVGRKASSRPAPGARPGCGIPPAARDLPGHDRRPPVLGGAGGWASSHASAATRVGESRNMNFGATGQYSMQGLSGAREKGKNDMRR</sequence>
<dbReference type="InterPro" id="IPR035979">
    <property type="entry name" value="RBD_domain_sf"/>
</dbReference>
<dbReference type="PROSITE" id="PS50102">
    <property type="entry name" value="RRM"/>
    <property type="match status" value="1"/>
</dbReference>
<evidence type="ECO:0000256" key="2">
    <source>
        <dbReference type="ARBA" id="ARBA00006265"/>
    </source>
</evidence>
<feature type="domain" description="RRM" evidence="9">
    <location>
        <begin position="88"/>
        <end position="168"/>
    </location>
</feature>
<dbReference type="InterPro" id="IPR000504">
    <property type="entry name" value="RRM_dom"/>
</dbReference>
<feature type="region of interest" description="Disordered" evidence="8">
    <location>
        <begin position="843"/>
        <end position="937"/>
    </location>
</feature>
<keyword evidence="4" id="KW-0507">mRNA processing</keyword>
<feature type="compositionally biased region" description="Basic and acidic residues" evidence="8">
    <location>
        <begin position="927"/>
        <end position="937"/>
    </location>
</feature>
<organism evidence="10 11">
    <name type="scientific">Laodelphax striatellus</name>
    <name type="common">Small brown planthopper</name>
    <name type="synonym">Delphax striatella</name>
    <dbReference type="NCBI Taxonomy" id="195883"/>
    <lineage>
        <taxon>Eukaryota</taxon>
        <taxon>Metazoa</taxon>
        <taxon>Ecdysozoa</taxon>
        <taxon>Arthropoda</taxon>
        <taxon>Hexapoda</taxon>
        <taxon>Insecta</taxon>
        <taxon>Pterygota</taxon>
        <taxon>Neoptera</taxon>
        <taxon>Paraneoptera</taxon>
        <taxon>Hemiptera</taxon>
        <taxon>Auchenorrhyncha</taxon>
        <taxon>Fulgoroidea</taxon>
        <taxon>Delphacidae</taxon>
        <taxon>Criomorphinae</taxon>
        <taxon>Laodelphax</taxon>
    </lineage>
</organism>
<feature type="compositionally biased region" description="Low complexity" evidence="8">
    <location>
        <begin position="59"/>
        <end position="80"/>
    </location>
</feature>
<feature type="region of interest" description="Disordered" evidence="8">
    <location>
        <begin position="650"/>
        <end position="682"/>
    </location>
</feature>
<proteinExistence type="inferred from homology"/>
<keyword evidence="6" id="KW-0539">Nucleus</keyword>
<gene>
    <name evidence="10" type="ORF">LSTR_LSTR012469</name>
</gene>
<feature type="compositionally biased region" description="Pro residues" evidence="8">
    <location>
        <begin position="242"/>
        <end position="277"/>
    </location>
</feature>
<evidence type="ECO:0000313" key="10">
    <source>
        <dbReference type="EMBL" id="RZF48986.1"/>
    </source>
</evidence>
<dbReference type="Gene3D" id="3.30.70.330">
    <property type="match status" value="1"/>
</dbReference>
<dbReference type="Pfam" id="PF25524">
    <property type="entry name" value="RSLD_CPSF6"/>
    <property type="match status" value="1"/>
</dbReference>
<keyword evidence="11" id="KW-1185">Reference proteome</keyword>
<evidence type="ECO:0000256" key="5">
    <source>
        <dbReference type="ARBA" id="ARBA00022884"/>
    </source>
</evidence>
<comment type="similarity">
    <text evidence="2">Belongs to the RRM CPSF6/7 family.</text>
</comment>
<feature type="compositionally biased region" description="Gly residues" evidence="8">
    <location>
        <begin position="447"/>
        <end position="463"/>
    </location>
</feature>
<dbReference type="STRING" id="195883.A0A482XT15"/>
<dbReference type="CDD" id="cd12643">
    <property type="entry name" value="RRM_CFIm68"/>
    <property type="match status" value="1"/>
</dbReference>
<reference evidence="10 11" key="1">
    <citation type="journal article" date="2017" name="Gigascience">
        <title>Genome sequence of the small brown planthopper, Laodelphax striatellus.</title>
        <authorList>
            <person name="Zhu J."/>
            <person name="Jiang F."/>
            <person name="Wang X."/>
            <person name="Yang P."/>
            <person name="Bao Y."/>
            <person name="Zhao W."/>
            <person name="Wang W."/>
            <person name="Lu H."/>
            <person name="Wang Q."/>
            <person name="Cui N."/>
            <person name="Li J."/>
            <person name="Chen X."/>
            <person name="Luo L."/>
            <person name="Yu J."/>
            <person name="Kang L."/>
            <person name="Cui F."/>
        </authorList>
    </citation>
    <scope>NUCLEOTIDE SEQUENCE [LARGE SCALE GENOMIC DNA]</scope>
    <source>
        <strain evidence="10">Lst14</strain>
    </source>
</reference>
<dbReference type="InterPro" id="IPR012677">
    <property type="entry name" value="Nucleotide-bd_a/b_plait_sf"/>
</dbReference>
<comment type="subcellular location">
    <subcellularLocation>
        <location evidence="1">Nucleus</location>
    </subcellularLocation>
</comment>
<feature type="compositionally biased region" description="Polar residues" evidence="8">
    <location>
        <begin position="653"/>
        <end position="664"/>
    </location>
</feature>
<dbReference type="GO" id="GO:0006397">
    <property type="term" value="P:mRNA processing"/>
    <property type="evidence" value="ECO:0007669"/>
    <property type="project" value="UniProtKB-KW"/>
</dbReference>
<feature type="compositionally biased region" description="Gly residues" evidence="8">
    <location>
        <begin position="219"/>
        <end position="230"/>
    </location>
</feature>
<evidence type="ECO:0000256" key="8">
    <source>
        <dbReference type="SAM" id="MobiDB-lite"/>
    </source>
</evidence>
<dbReference type="AlphaFoldDB" id="A0A482XT15"/>
<feature type="compositionally biased region" description="Polar residues" evidence="8">
    <location>
        <begin position="909"/>
        <end position="923"/>
    </location>
</feature>
<dbReference type="InterPro" id="IPR034769">
    <property type="entry name" value="CPSF6_RRM"/>
</dbReference>
<accession>A0A482XT15</accession>
<evidence type="ECO:0000256" key="6">
    <source>
        <dbReference type="ARBA" id="ARBA00023242"/>
    </source>
</evidence>
<feature type="compositionally biased region" description="Pro residues" evidence="8">
    <location>
        <begin position="397"/>
        <end position="439"/>
    </location>
</feature>
<dbReference type="InterPro" id="IPR034772">
    <property type="entry name" value="CPSF6/7"/>
</dbReference>
<dbReference type="EMBL" id="QKKF02000793">
    <property type="protein sequence ID" value="RZF48986.1"/>
    <property type="molecule type" value="Genomic_DNA"/>
</dbReference>
<comment type="caution">
    <text evidence="10">The sequence shown here is derived from an EMBL/GenBank/DDBJ whole genome shotgun (WGS) entry which is preliminary data.</text>
</comment>
<name>A0A482XT15_LAOST</name>
<dbReference type="PANTHER" id="PTHR23204">
    <property type="entry name" value="CLEAVAGE AND POLYADENYLATION SPECIFIC FACTOR"/>
    <property type="match status" value="1"/>
</dbReference>
<dbReference type="GO" id="GO:0003723">
    <property type="term" value="F:RNA binding"/>
    <property type="evidence" value="ECO:0007669"/>
    <property type="project" value="UniProtKB-UniRule"/>
</dbReference>
<keyword evidence="5 7" id="KW-0694">RNA-binding</keyword>
<feature type="region of interest" description="Disordered" evidence="8">
    <location>
        <begin position="173"/>
        <end position="520"/>
    </location>
</feature>
<feature type="compositionally biased region" description="Low complexity" evidence="8">
    <location>
        <begin position="39"/>
        <end position="48"/>
    </location>
</feature>
<evidence type="ECO:0000259" key="9">
    <source>
        <dbReference type="PROSITE" id="PS50102"/>
    </source>
</evidence>
<feature type="compositionally biased region" description="Pro residues" evidence="8">
    <location>
        <begin position="306"/>
        <end position="315"/>
    </location>
</feature>
<dbReference type="SMR" id="A0A482XT15"/>
<evidence type="ECO:0000256" key="4">
    <source>
        <dbReference type="ARBA" id="ARBA00022664"/>
    </source>
</evidence>
<evidence type="ECO:0000256" key="3">
    <source>
        <dbReference type="ARBA" id="ARBA00016259"/>
    </source>
</evidence>
<protein>
    <recommendedName>
        <fullName evidence="3">Cleavage and polyadenylation specificity factor subunit 6</fullName>
    </recommendedName>
</protein>
<dbReference type="InParanoid" id="A0A482XT15"/>
<dbReference type="Proteomes" id="UP000291343">
    <property type="component" value="Unassembled WGS sequence"/>
</dbReference>
<feature type="compositionally biased region" description="Pro residues" evidence="8">
    <location>
        <begin position="327"/>
        <end position="373"/>
    </location>
</feature>
<feature type="compositionally biased region" description="Gly residues" evidence="8">
    <location>
        <begin position="49"/>
        <end position="58"/>
    </location>
</feature>
<feature type="compositionally biased region" description="Pro residues" evidence="8">
    <location>
        <begin position="464"/>
        <end position="505"/>
    </location>
</feature>
<feature type="region of interest" description="Disordered" evidence="8">
    <location>
        <begin position="36"/>
        <end position="85"/>
    </location>
</feature>
<dbReference type="Pfam" id="PF00076">
    <property type="entry name" value="RRM_1"/>
    <property type="match status" value="1"/>
</dbReference>
<evidence type="ECO:0000313" key="11">
    <source>
        <dbReference type="Proteomes" id="UP000291343"/>
    </source>
</evidence>
<dbReference type="GO" id="GO:0005634">
    <property type="term" value="C:nucleus"/>
    <property type="evidence" value="ECO:0007669"/>
    <property type="project" value="UniProtKB-SubCell"/>
</dbReference>
<dbReference type="SUPFAM" id="SSF54928">
    <property type="entry name" value="RNA-binding domain, RBD"/>
    <property type="match status" value="1"/>
</dbReference>
<dbReference type="SMART" id="SM00360">
    <property type="entry name" value="RRM"/>
    <property type="match status" value="1"/>
</dbReference>